<dbReference type="EMBL" id="AGUE01000049">
    <property type="protein sequence ID" value="EHL01526.1"/>
    <property type="molecule type" value="Genomic_DNA"/>
</dbReference>
<comment type="caution">
    <text evidence="1">The sequence shown here is derived from an EMBL/GenBank/DDBJ whole genome shotgun (WGS) entry which is preliminary data.</text>
</comment>
<sequence length="120" mass="13788">MSQLQVGHINDARREERIEEMKARVAKKEAIREEERQNAFIVNEQQLDARIEEIFTEKPFFGSQGNNIWDAQGQPKSVQEMLAEINKTQKNVVDRYAGPAIITGKRMQKIAEELTGGKME</sequence>
<name>H0EIP5_GLAL7</name>
<protein>
    <submittedName>
        <fullName evidence="1">Uncharacterized protein</fullName>
    </submittedName>
</protein>
<keyword evidence="2" id="KW-1185">Reference proteome</keyword>
<organism evidence="1 2">
    <name type="scientific">Glarea lozoyensis (strain ATCC 74030 / MF5533)</name>
    <dbReference type="NCBI Taxonomy" id="1104152"/>
    <lineage>
        <taxon>Eukaryota</taxon>
        <taxon>Fungi</taxon>
        <taxon>Dikarya</taxon>
        <taxon>Ascomycota</taxon>
        <taxon>Pezizomycotina</taxon>
        <taxon>Leotiomycetes</taxon>
        <taxon>Helotiales</taxon>
        <taxon>Helotiaceae</taxon>
        <taxon>Glarea</taxon>
    </lineage>
</organism>
<dbReference type="HOGENOM" id="CLU_2049925_0_0_1"/>
<proteinExistence type="predicted"/>
<dbReference type="InParanoid" id="H0EIP5"/>
<evidence type="ECO:0000313" key="1">
    <source>
        <dbReference type="EMBL" id="EHL01526.1"/>
    </source>
</evidence>
<gene>
    <name evidence="1" type="ORF">M7I_2407</name>
</gene>
<accession>H0EIP5</accession>
<evidence type="ECO:0000313" key="2">
    <source>
        <dbReference type="Proteomes" id="UP000005446"/>
    </source>
</evidence>
<dbReference type="Proteomes" id="UP000005446">
    <property type="component" value="Unassembled WGS sequence"/>
</dbReference>
<dbReference type="OrthoDB" id="5223508at2759"/>
<dbReference type="AlphaFoldDB" id="H0EIP5"/>
<reference evidence="1 2" key="1">
    <citation type="journal article" date="2012" name="Eukaryot. Cell">
        <title>Genome sequence of the fungus Glarea lozoyensis: the first genome sequence of a species from the Helotiaceae family.</title>
        <authorList>
            <person name="Youssar L."/>
            <person name="Gruening B.A."/>
            <person name="Erxleben A."/>
            <person name="Guenther S."/>
            <person name="Huettel W."/>
        </authorList>
    </citation>
    <scope>NUCLEOTIDE SEQUENCE [LARGE SCALE GENOMIC DNA]</scope>
    <source>
        <strain evidence="2">ATCC 74030 / MF5533</strain>
    </source>
</reference>